<evidence type="ECO:0000313" key="2">
    <source>
        <dbReference type="EMBL" id="QDO86831.1"/>
    </source>
</evidence>
<keyword evidence="3" id="KW-1185">Reference proteome</keyword>
<dbReference type="InterPro" id="IPR038717">
    <property type="entry name" value="Tc1-like_DDE_dom"/>
</dbReference>
<proteinExistence type="predicted"/>
<protein>
    <recommendedName>
        <fullName evidence="1">Tc1-like transposase DDE domain-containing protein</fullName>
    </recommendedName>
</protein>
<gene>
    <name evidence="2" type="ORF">FM037_24010</name>
</gene>
<evidence type="ECO:0000259" key="1">
    <source>
        <dbReference type="Pfam" id="PF13358"/>
    </source>
</evidence>
<organism evidence="2 3">
    <name type="scientific">Shewanella psychropiezotolerans</name>
    <dbReference type="NCBI Taxonomy" id="2593655"/>
    <lineage>
        <taxon>Bacteria</taxon>
        <taxon>Pseudomonadati</taxon>
        <taxon>Pseudomonadota</taxon>
        <taxon>Gammaproteobacteria</taxon>
        <taxon>Alteromonadales</taxon>
        <taxon>Shewanellaceae</taxon>
        <taxon>Shewanella</taxon>
    </lineage>
</organism>
<reference evidence="2 3" key="1">
    <citation type="submission" date="2019-07" db="EMBL/GenBank/DDBJ databases">
        <title>Shewanella sp. YLB-06 whole genomic sequence.</title>
        <authorList>
            <person name="Yu L."/>
        </authorList>
    </citation>
    <scope>NUCLEOTIDE SEQUENCE [LARGE SCALE GENOMIC DNA]</scope>
    <source>
        <strain evidence="2 3">YLB-06</strain>
    </source>
</reference>
<dbReference type="Pfam" id="PF13358">
    <property type="entry name" value="DDE_3"/>
    <property type="match status" value="1"/>
</dbReference>
<accession>A0ABX5X644</accession>
<feature type="domain" description="Tc1-like transposase DDE" evidence="1">
    <location>
        <begin position="4"/>
        <end position="85"/>
    </location>
</feature>
<sequence>MGQQDTATRLWAQKGSRPRGGRLQQFEYAYALGTVCPANGNMEALITPWVNKGVMYQHLKLISQATFPDRHAVLIMDGAGWHSKELDDEFDNLTRLLYQLV</sequence>
<name>A0ABX5X644_9GAMM</name>
<dbReference type="EMBL" id="CP041614">
    <property type="protein sequence ID" value="QDO86831.1"/>
    <property type="molecule type" value="Genomic_DNA"/>
</dbReference>
<evidence type="ECO:0000313" key="3">
    <source>
        <dbReference type="Proteomes" id="UP000315947"/>
    </source>
</evidence>
<dbReference type="Proteomes" id="UP000315947">
    <property type="component" value="Chromosome"/>
</dbReference>